<dbReference type="Proteomes" id="UP001595803">
    <property type="component" value="Unassembled WGS sequence"/>
</dbReference>
<dbReference type="RefSeq" id="WP_322473167.1">
    <property type="nucleotide sequence ID" value="NZ_JBHRZG010000001.1"/>
</dbReference>
<dbReference type="EMBL" id="JBHRZG010000001">
    <property type="protein sequence ID" value="MFC3831355.1"/>
    <property type="molecule type" value="Genomic_DNA"/>
</dbReference>
<evidence type="ECO:0000313" key="2">
    <source>
        <dbReference type="Proteomes" id="UP001595803"/>
    </source>
</evidence>
<gene>
    <name evidence="1" type="ORF">ACFOSB_00585</name>
</gene>
<name>A0ABV7Z554_9DEIO</name>
<proteinExistence type="predicted"/>
<organism evidence="1 2">
    <name type="scientific">Deinococcus rufus</name>
    <dbReference type="NCBI Taxonomy" id="2136097"/>
    <lineage>
        <taxon>Bacteria</taxon>
        <taxon>Thermotogati</taxon>
        <taxon>Deinococcota</taxon>
        <taxon>Deinococci</taxon>
        <taxon>Deinococcales</taxon>
        <taxon>Deinococcaceae</taxon>
        <taxon>Deinococcus</taxon>
    </lineage>
</organism>
<sequence length="151" mass="16443">MTLESSEREFTARYLEFAADGLLYPQTEGSPLLEFSSGGRVLYLFDRCGPYAAAPGPAHVVVHGILHDLTLLPDGEEQVEQLSVQGVSSVEGRGRVLTAGPRQTWVVQARIPLVLSSFSVNPALSPGDWVTFRTTPPLHGFVVGRDSRSHR</sequence>
<keyword evidence="2" id="KW-1185">Reference proteome</keyword>
<protein>
    <submittedName>
        <fullName evidence="1">Uncharacterized protein</fullName>
    </submittedName>
</protein>
<evidence type="ECO:0000313" key="1">
    <source>
        <dbReference type="EMBL" id="MFC3831355.1"/>
    </source>
</evidence>
<reference evidence="2" key="1">
    <citation type="journal article" date="2019" name="Int. J. Syst. Evol. Microbiol.">
        <title>The Global Catalogue of Microorganisms (GCM) 10K type strain sequencing project: providing services to taxonomists for standard genome sequencing and annotation.</title>
        <authorList>
            <consortium name="The Broad Institute Genomics Platform"/>
            <consortium name="The Broad Institute Genome Sequencing Center for Infectious Disease"/>
            <person name="Wu L."/>
            <person name="Ma J."/>
        </authorList>
    </citation>
    <scope>NUCLEOTIDE SEQUENCE [LARGE SCALE GENOMIC DNA]</scope>
    <source>
        <strain evidence="2">CCTCC AB 2017081</strain>
    </source>
</reference>
<comment type="caution">
    <text evidence="1">The sequence shown here is derived from an EMBL/GenBank/DDBJ whole genome shotgun (WGS) entry which is preliminary data.</text>
</comment>
<accession>A0ABV7Z554</accession>